<accession>A0ABN0X4X7</accession>
<keyword evidence="1" id="KW-0479">Metal-binding</keyword>
<dbReference type="PROSITE" id="PS51677">
    <property type="entry name" value="NODB"/>
    <property type="match status" value="1"/>
</dbReference>
<dbReference type="SUPFAM" id="SSF88713">
    <property type="entry name" value="Glycoside hydrolase/deacetylase"/>
    <property type="match status" value="1"/>
</dbReference>
<evidence type="ECO:0000313" key="6">
    <source>
        <dbReference type="Proteomes" id="UP001500063"/>
    </source>
</evidence>
<evidence type="ECO:0000259" key="4">
    <source>
        <dbReference type="PROSITE" id="PS51677"/>
    </source>
</evidence>
<feature type="chain" id="PRO_5046885834" description="NodB homology domain-containing protein" evidence="3">
    <location>
        <begin position="31"/>
        <end position="241"/>
    </location>
</feature>
<dbReference type="InterPro" id="IPR002509">
    <property type="entry name" value="NODB_dom"/>
</dbReference>
<evidence type="ECO:0000256" key="3">
    <source>
        <dbReference type="SAM" id="SignalP"/>
    </source>
</evidence>
<dbReference type="RefSeq" id="WP_344118793.1">
    <property type="nucleotide sequence ID" value="NZ_BAAABW010000018.1"/>
</dbReference>
<reference evidence="5 6" key="1">
    <citation type="journal article" date="2019" name="Int. J. Syst. Evol. Microbiol.">
        <title>The Global Catalogue of Microorganisms (GCM) 10K type strain sequencing project: providing services to taxonomists for standard genome sequencing and annotation.</title>
        <authorList>
            <consortium name="The Broad Institute Genomics Platform"/>
            <consortium name="The Broad Institute Genome Sequencing Center for Infectious Disease"/>
            <person name="Wu L."/>
            <person name="Ma J."/>
        </authorList>
    </citation>
    <scope>NUCLEOTIDE SEQUENCE [LARGE SCALE GENOMIC DNA]</scope>
    <source>
        <strain evidence="5 6">JCM 4565</strain>
    </source>
</reference>
<dbReference type="InterPro" id="IPR050248">
    <property type="entry name" value="Polysacc_deacetylase_ArnD"/>
</dbReference>
<protein>
    <recommendedName>
        <fullName evidence="4">NodB homology domain-containing protein</fullName>
    </recommendedName>
</protein>
<proteinExistence type="predicted"/>
<dbReference type="Proteomes" id="UP001500063">
    <property type="component" value="Unassembled WGS sequence"/>
</dbReference>
<keyword evidence="6" id="KW-1185">Reference proteome</keyword>
<feature type="signal peptide" evidence="3">
    <location>
        <begin position="1"/>
        <end position="30"/>
    </location>
</feature>
<dbReference type="CDD" id="cd10917">
    <property type="entry name" value="CE4_NodB_like_6s_7s"/>
    <property type="match status" value="1"/>
</dbReference>
<sequence length="241" mass="26548">MSGYRKSRRIALVTALTTLALTLAPATVNAGPHRAAPYDHQRCGNTSGRVLLTFDDWSYDDPDLTVEVGDYLRSRGIRAAFFLINEFASQYPGITETLRAQGHWVGNHTYSHRRLPDLPEADARAEIRDGLDSTLLRPPFGDYGDRETRIASELGYRMCTWTVDTLDWDGSGGSLPDAATVRARVREAPAADKRGGVVLGHLFTHFPEALPGIIDDLRDDGYGLCRNSGSTSRNIPMPLNC</sequence>
<dbReference type="InterPro" id="IPR011330">
    <property type="entry name" value="Glyco_hydro/deAcase_b/a-brl"/>
</dbReference>
<dbReference type="Pfam" id="PF01522">
    <property type="entry name" value="Polysacc_deac_1"/>
    <property type="match status" value="1"/>
</dbReference>
<gene>
    <name evidence="5" type="ORF">GCM10010319_35510</name>
</gene>
<dbReference type="Gene3D" id="3.20.20.370">
    <property type="entry name" value="Glycoside hydrolase/deacetylase"/>
    <property type="match status" value="1"/>
</dbReference>
<dbReference type="EMBL" id="BAAABW010000018">
    <property type="protein sequence ID" value="GAA0355210.1"/>
    <property type="molecule type" value="Genomic_DNA"/>
</dbReference>
<evidence type="ECO:0000313" key="5">
    <source>
        <dbReference type="EMBL" id="GAA0355210.1"/>
    </source>
</evidence>
<feature type="domain" description="NodB homology" evidence="4">
    <location>
        <begin position="48"/>
        <end position="225"/>
    </location>
</feature>
<comment type="caution">
    <text evidence="5">The sequence shown here is derived from an EMBL/GenBank/DDBJ whole genome shotgun (WGS) entry which is preliminary data.</text>
</comment>
<dbReference type="PANTHER" id="PTHR10587:SF133">
    <property type="entry name" value="CHITIN DEACETYLASE 1-RELATED"/>
    <property type="match status" value="1"/>
</dbReference>
<organism evidence="5 6">
    <name type="scientific">Streptomyces blastmyceticus</name>
    <dbReference type="NCBI Taxonomy" id="68180"/>
    <lineage>
        <taxon>Bacteria</taxon>
        <taxon>Bacillati</taxon>
        <taxon>Actinomycetota</taxon>
        <taxon>Actinomycetes</taxon>
        <taxon>Kitasatosporales</taxon>
        <taxon>Streptomycetaceae</taxon>
        <taxon>Streptomyces</taxon>
    </lineage>
</organism>
<keyword evidence="2" id="KW-0378">Hydrolase</keyword>
<dbReference type="PANTHER" id="PTHR10587">
    <property type="entry name" value="GLYCOSYL TRANSFERASE-RELATED"/>
    <property type="match status" value="1"/>
</dbReference>
<evidence type="ECO:0000256" key="2">
    <source>
        <dbReference type="ARBA" id="ARBA00022801"/>
    </source>
</evidence>
<name>A0ABN0X4X7_9ACTN</name>
<evidence type="ECO:0000256" key="1">
    <source>
        <dbReference type="ARBA" id="ARBA00022723"/>
    </source>
</evidence>
<keyword evidence="3" id="KW-0732">Signal</keyword>